<dbReference type="RefSeq" id="WP_164509147.1">
    <property type="nucleotide sequence ID" value="NZ_JBHTOH010000015.1"/>
</dbReference>
<dbReference type="InterPro" id="IPR022742">
    <property type="entry name" value="Hydrolase_4"/>
</dbReference>
<accession>A0ABW4BJK2</accession>
<dbReference type="SUPFAM" id="SSF53474">
    <property type="entry name" value="alpha/beta-Hydrolases"/>
    <property type="match status" value="1"/>
</dbReference>
<comment type="caution">
    <text evidence="2">The sequence shown here is derived from an EMBL/GenBank/DDBJ whole genome shotgun (WGS) entry which is preliminary data.</text>
</comment>
<dbReference type="GO" id="GO:0016787">
    <property type="term" value="F:hydrolase activity"/>
    <property type="evidence" value="ECO:0007669"/>
    <property type="project" value="UniProtKB-KW"/>
</dbReference>
<dbReference type="EMBL" id="JBHTOH010000015">
    <property type="protein sequence ID" value="MFD1410431.1"/>
    <property type="molecule type" value="Genomic_DNA"/>
</dbReference>
<evidence type="ECO:0000313" key="2">
    <source>
        <dbReference type="EMBL" id="MFD1410431.1"/>
    </source>
</evidence>
<evidence type="ECO:0000259" key="1">
    <source>
        <dbReference type="Pfam" id="PF12146"/>
    </source>
</evidence>
<name>A0ABW4BJK2_9LACO</name>
<dbReference type="Gene3D" id="3.40.50.1820">
    <property type="entry name" value="alpha/beta hydrolase"/>
    <property type="match status" value="1"/>
</dbReference>
<evidence type="ECO:0000313" key="3">
    <source>
        <dbReference type="Proteomes" id="UP001597191"/>
    </source>
</evidence>
<keyword evidence="3" id="KW-1185">Reference proteome</keyword>
<reference evidence="3" key="1">
    <citation type="journal article" date="2019" name="Int. J. Syst. Evol. Microbiol.">
        <title>The Global Catalogue of Microorganisms (GCM) 10K type strain sequencing project: providing services to taxonomists for standard genome sequencing and annotation.</title>
        <authorList>
            <consortium name="The Broad Institute Genomics Platform"/>
            <consortium name="The Broad Institute Genome Sequencing Center for Infectious Disease"/>
            <person name="Wu L."/>
            <person name="Ma J."/>
        </authorList>
    </citation>
    <scope>NUCLEOTIDE SEQUENCE [LARGE SCALE GENOMIC DNA]</scope>
    <source>
        <strain evidence="3">CCM 8937</strain>
    </source>
</reference>
<sequence>MWLIGVIVLALVLIFFIIAAWKTYDIAIRTTPIAKEKYRQRSRQENSTQFLNWYDQQNWQVWQQQSEDQLTLKANFLAGEVDQPVAIIAHGYHHTHQQMAKYAQLFQKLGYQVLLPDSRGQGVSGGFHIGFGWQDRRDYVGWIKQVQRHCGAVPIVLFGVSMGAATVLATSGETDLSVQVKAVIADCGFDQVYTQVRHRVLTKYHLIPEPTVWLASLLTKHFAHYRLQDGDIAGQVAKSSTPTLFIHGKEDNYVPLKSERVLYQACTAPKAEYLVANAGHTQAYQRNPAEYFSQVKSFLDEYVKDDHK</sequence>
<proteinExistence type="predicted"/>
<gene>
    <name evidence="2" type="ORF">ACFQ4R_02170</name>
</gene>
<dbReference type="Proteomes" id="UP001597191">
    <property type="component" value="Unassembled WGS sequence"/>
</dbReference>
<feature type="domain" description="Serine aminopeptidase S33" evidence="1">
    <location>
        <begin position="85"/>
        <end position="188"/>
    </location>
</feature>
<keyword evidence="2" id="KW-0378">Hydrolase</keyword>
<dbReference type="InterPro" id="IPR029058">
    <property type="entry name" value="AB_hydrolase_fold"/>
</dbReference>
<protein>
    <submittedName>
        <fullName evidence="2">Alpha/beta hydrolase</fullName>
    </submittedName>
</protein>
<dbReference type="InterPro" id="IPR052920">
    <property type="entry name" value="DNA-binding_regulatory"/>
</dbReference>
<dbReference type="PANTHER" id="PTHR43358:SF4">
    <property type="entry name" value="ALPHA_BETA HYDROLASE FOLD-1 DOMAIN-CONTAINING PROTEIN"/>
    <property type="match status" value="1"/>
</dbReference>
<organism evidence="2 3">
    <name type="scientific">Lapidilactobacillus gannanensis</name>
    <dbReference type="NCBI Taxonomy" id="2486002"/>
    <lineage>
        <taxon>Bacteria</taxon>
        <taxon>Bacillati</taxon>
        <taxon>Bacillota</taxon>
        <taxon>Bacilli</taxon>
        <taxon>Lactobacillales</taxon>
        <taxon>Lactobacillaceae</taxon>
        <taxon>Lapidilactobacillus</taxon>
    </lineage>
</organism>
<dbReference type="PANTHER" id="PTHR43358">
    <property type="entry name" value="ALPHA/BETA-HYDROLASE"/>
    <property type="match status" value="1"/>
</dbReference>
<dbReference type="Pfam" id="PF12146">
    <property type="entry name" value="Hydrolase_4"/>
    <property type="match status" value="1"/>
</dbReference>